<evidence type="ECO:0000313" key="1">
    <source>
        <dbReference type="EMBL" id="VAW94567.1"/>
    </source>
</evidence>
<reference evidence="1" key="1">
    <citation type="submission" date="2018-06" db="EMBL/GenBank/DDBJ databases">
        <authorList>
            <person name="Zhirakovskaya E."/>
        </authorList>
    </citation>
    <scope>NUCLEOTIDE SEQUENCE</scope>
</reference>
<organism evidence="1">
    <name type="scientific">hydrothermal vent metagenome</name>
    <dbReference type="NCBI Taxonomy" id="652676"/>
    <lineage>
        <taxon>unclassified sequences</taxon>
        <taxon>metagenomes</taxon>
        <taxon>ecological metagenomes</taxon>
    </lineage>
</organism>
<dbReference type="EMBL" id="UOFS01000018">
    <property type="protein sequence ID" value="VAW94567.1"/>
    <property type="molecule type" value="Genomic_DNA"/>
</dbReference>
<proteinExistence type="predicted"/>
<sequence length="187" mass="19945">MLKRIFIIGLSFCFGAPVFAGSINAQLSNDAARFMYTGGGATNRLQYEAGVIYDSNQDYLAMSGLLVSGENMDAPIVASLGIRAYYGEVTNDSIPTSTAAVIALGGDLSFSPVTLPGFEFGGHYYIAPDPVSFGDSNKLIDFGIRAGYQVIPLSTLFIGYQSVTVDIVNQGKVIVDEGIIFGMKFTF</sequence>
<name>A0A3B1A4Q3_9ZZZZ</name>
<protein>
    <recommendedName>
        <fullName evidence="2">YfaZ</fullName>
    </recommendedName>
</protein>
<dbReference type="AlphaFoldDB" id="A0A3B1A4Q3"/>
<gene>
    <name evidence="1" type="ORF">MNBD_GAMMA22-2413</name>
</gene>
<evidence type="ECO:0008006" key="2">
    <source>
        <dbReference type="Google" id="ProtNLM"/>
    </source>
</evidence>
<accession>A0A3B1A4Q3</accession>